<evidence type="ECO:0000313" key="4">
    <source>
        <dbReference type="EMBL" id="GMH47035.1"/>
    </source>
</evidence>
<accession>A0A9W6ZBC8</accession>
<keyword evidence="1" id="KW-0067">ATP-binding</keyword>
<gene>
    <name evidence="4" type="ORF">TrRE_jg155</name>
</gene>
<dbReference type="Proteomes" id="UP001165082">
    <property type="component" value="Unassembled WGS sequence"/>
</dbReference>
<dbReference type="AlphaFoldDB" id="A0A9W6ZBC8"/>
<sequence>ASHTGRSIINISLAKIKTNQELMDIFFDQKFSVKDEELPVKLSFSDVIFVLEDVDAASKIVHKRSKGKFKGPKQTVVTTTKQVIAGEGEGAAVVPASSPRSAGLDVDSADHVVAAPPALVREVSTTVVEKTEKVVRTQTNQSEANDGVEDSEDEGGGEDDAMFKAIASALGGDDGGDSDKAAGPKLFSANKDKLDLAGLLNVLDGVVDTPDRIVIMTTNHPEKLDAALIRPGRIDKKIYLGYLGYDSALQMIHHYFGLTENEMEGKHKEMIKKVFEDHKSITPAVFEQYCSEHDTIQDFCEKAEEFFKI</sequence>
<name>A0A9W6ZBC8_9STRA</name>
<dbReference type="SUPFAM" id="SSF52540">
    <property type="entry name" value="P-loop containing nucleoside triphosphate hydrolases"/>
    <property type="match status" value="1"/>
</dbReference>
<keyword evidence="5" id="KW-1185">Reference proteome</keyword>
<dbReference type="Gene3D" id="3.40.50.300">
    <property type="entry name" value="P-loop containing nucleotide triphosphate hydrolases"/>
    <property type="match status" value="1"/>
</dbReference>
<evidence type="ECO:0000259" key="3">
    <source>
        <dbReference type="Pfam" id="PF00004"/>
    </source>
</evidence>
<dbReference type="Pfam" id="PF00004">
    <property type="entry name" value="AAA"/>
    <property type="match status" value="1"/>
</dbReference>
<organism evidence="4 5">
    <name type="scientific">Triparma retinervis</name>
    <dbReference type="NCBI Taxonomy" id="2557542"/>
    <lineage>
        <taxon>Eukaryota</taxon>
        <taxon>Sar</taxon>
        <taxon>Stramenopiles</taxon>
        <taxon>Ochrophyta</taxon>
        <taxon>Bolidophyceae</taxon>
        <taxon>Parmales</taxon>
        <taxon>Triparmaceae</taxon>
        <taxon>Triparma</taxon>
    </lineage>
</organism>
<dbReference type="OrthoDB" id="10251412at2759"/>
<feature type="region of interest" description="Disordered" evidence="2">
    <location>
        <begin position="135"/>
        <end position="159"/>
    </location>
</feature>
<keyword evidence="1" id="KW-0547">Nucleotide-binding</keyword>
<dbReference type="GO" id="GO:0005524">
    <property type="term" value="F:ATP binding"/>
    <property type="evidence" value="ECO:0007669"/>
    <property type="project" value="UniProtKB-KW"/>
</dbReference>
<dbReference type="InterPro" id="IPR027417">
    <property type="entry name" value="P-loop_NTPase"/>
</dbReference>
<dbReference type="InterPro" id="IPR003959">
    <property type="entry name" value="ATPase_AAA_core"/>
</dbReference>
<reference evidence="4" key="1">
    <citation type="submission" date="2022-07" db="EMBL/GenBank/DDBJ databases">
        <title>Genome analysis of Parmales, a sister group of diatoms, reveals the evolutionary specialization of diatoms from phago-mixotrophs to photoautotrophs.</title>
        <authorList>
            <person name="Ban H."/>
            <person name="Sato S."/>
            <person name="Yoshikawa S."/>
            <person name="Kazumasa Y."/>
            <person name="Nakamura Y."/>
            <person name="Ichinomiya M."/>
            <person name="Saitoh K."/>
            <person name="Sato N."/>
            <person name="Blanc-Mathieu R."/>
            <person name="Endo H."/>
            <person name="Kuwata A."/>
            <person name="Ogata H."/>
        </authorList>
    </citation>
    <scope>NUCLEOTIDE SEQUENCE</scope>
</reference>
<evidence type="ECO:0000256" key="2">
    <source>
        <dbReference type="SAM" id="MobiDB-lite"/>
    </source>
</evidence>
<dbReference type="PANTHER" id="PTHR23070">
    <property type="entry name" value="BCS1 AAA-TYPE ATPASE"/>
    <property type="match status" value="1"/>
</dbReference>
<protein>
    <recommendedName>
        <fullName evidence="3">ATPase AAA-type core domain-containing protein</fullName>
    </recommendedName>
</protein>
<dbReference type="InterPro" id="IPR050747">
    <property type="entry name" value="Mitochondrial_chaperone_BCS1"/>
</dbReference>
<comment type="caution">
    <text evidence="4">The sequence shown here is derived from an EMBL/GenBank/DDBJ whole genome shotgun (WGS) entry which is preliminary data.</text>
</comment>
<dbReference type="PROSITE" id="PS00674">
    <property type="entry name" value="AAA"/>
    <property type="match status" value="1"/>
</dbReference>
<evidence type="ECO:0000313" key="5">
    <source>
        <dbReference type="Proteomes" id="UP001165082"/>
    </source>
</evidence>
<comment type="similarity">
    <text evidence="1">Belongs to the AAA ATPase family.</text>
</comment>
<feature type="non-terminal residue" evidence="4">
    <location>
        <position position="309"/>
    </location>
</feature>
<dbReference type="EMBL" id="BRXZ01003091">
    <property type="protein sequence ID" value="GMH47035.1"/>
    <property type="molecule type" value="Genomic_DNA"/>
</dbReference>
<dbReference type="InterPro" id="IPR003960">
    <property type="entry name" value="ATPase_AAA_CS"/>
</dbReference>
<proteinExistence type="inferred from homology"/>
<dbReference type="GO" id="GO:0016887">
    <property type="term" value="F:ATP hydrolysis activity"/>
    <property type="evidence" value="ECO:0007669"/>
    <property type="project" value="InterPro"/>
</dbReference>
<feature type="domain" description="ATPase AAA-type core" evidence="3">
    <location>
        <begin position="196"/>
        <end position="242"/>
    </location>
</feature>
<evidence type="ECO:0000256" key="1">
    <source>
        <dbReference type="RuleBase" id="RU003651"/>
    </source>
</evidence>
<feature type="compositionally biased region" description="Acidic residues" evidence="2">
    <location>
        <begin position="146"/>
        <end position="159"/>
    </location>
</feature>